<dbReference type="OrthoDB" id="272551at2"/>
<evidence type="ECO:0000313" key="3">
    <source>
        <dbReference type="Proteomes" id="UP000320386"/>
    </source>
</evidence>
<keyword evidence="1" id="KW-0732">Signal</keyword>
<dbReference type="GO" id="GO:0000272">
    <property type="term" value="P:polysaccharide catabolic process"/>
    <property type="evidence" value="ECO:0007669"/>
    <property type="project" value="InterPro"/>
</dbReference>
<dbReference type="InterPro" id="IPR018247">
    <property type="entry name" value="EF_Hand_1_Ca_BS"/>
</dbReference>
<reference evidence="2 3" key="1">
    <citation type="submission" date="2019-02" db="EMBL/GenBank/DDBJ databases">
        <title>Deep-cultivation of Planctomycetes and their phenomic and genomic characterization uncovers novel biology.</title>
        <authorList>
            <person name="Wiegand S."/>
            <person name="Jogler M."/>
            <person name="Boedeker C."/>
            <person name="Pinto D."/>
            <person name="Vollmers J."/>
            <person name="Rivas-Marin E."/>
            <person name="Kohn T."/>
            <person name="Peeters S.H."/>
            <person name="Heuer A."/>
            <person name="Rast P."/>
            <person name="Oberbeckmann S."/>
            <person name="Bunk B."/>
            <person name="Jeske O."/>
            <person name="Meyerdierks A."/>
            <person name="Storesund J.E."/>
            <person name="Kallscheuer N."/>
            <person name="Luecker S."/>
            <person name="Lage O.M."/>
            <person name="Pohl T."/>
            <person name="Merkel B.J."/>
            <person name="Hornburger P."/>
            <person name="Mueller R.-W."/>
            <person name="Bruemmer F."/>
            <person name="Labrenz M."/>
            <person name="Spormann A.M."/>
            <person name="Op den Camp H."/>
            <person name="Overmann J."/>
            <person name="Amann R."/>
            <person name="Jetten M.S.M."/>
            <person name="Mascher T."/>
            <person name="Medema M.H."/>
            <person name="Devos D.P."/>
            <person name="Kaster A.-K."/>
            <person name="Ovreas L."/>
            <person name="Rohde M."/>
            <person name="Galperin M.Y."/>
            <person name="Jogler C."/>
        </authorList>
    </citation>
    <scope>NUCLEOTIDE SEQUENCE [LARGE SCALE GENOMIC DNA]</scope>
    <source>
        <strain evidence="2 3">Pan265</strain>
    </source>
</reference>
<dbReference type="Proteomes" id="UP000320386">
    <property type="component" value="Chromosome"/>
</dbReference>
<accession>A0A518C0M4</accession>
<feature type="chain" id="PRO_5022152100" description="Dockerin domain-containing protein" evidence="1">
    <location>
        <begin position="26"/>
        <end position="304"/>
    </location>
</feature>
<protein>
    <recommendedName>
        <fullName evidence="4">Dockerin domain-containing protein</fullName>
    </recommendedName>
</protein>
<proteinExistence type="predicted"/>
<keyword evidence="3" id="KW-1185">Reference proteome</keyword>
<dbReference type="RefSeq" id="WP_145446923.1">
    <property type="nucleotide sequence ID" value="NZ_CP036280.1"/>
</dbReference>
<feature type="signal peptide" evidence="1">
    <location>
        <begin position="1"/>
        <end position="25"/>
    </location>
</feature>
<dbReference type="PROSITE" id="PS00018">
    <property type="entry name" value="EF_HAND_1"/>
    <property type="match status" value="1"/>
</dbReference>
<evidence type="ECO:0000256" key="1">
    <source>
        <dbReference type="SAM" id="SignalP"/>
    </source>
</evidence>
<evidence type="ECO:0000313" key="2">
    <source>
        <dbReference type="EMBL" id="QDU72761.1"/>
    </source>
</evidence>
<name>A0A518C0M4_9BACT</name>
<dbReference type="InterPro" id="IPR036439">
    <property type="entry name" value="Dockerin_dom_sf"/>
</dbReference>
<dbReference type="Gene3D" id="1.10.1330.10">
    <property type="entry name" value="Dockerin domain"/>
    <property type="match status" value="1"/>
</dbReference>
<dbReference type="EMBL" id="CP036280">
    <property type="protein sequence ID" value="QDU72761.1"/>
    <property type="molecule type" value="Genomic_DNA"/>
</dbReference>
<evidence type="ECO:0008006" key="4">
    <source>
        <dbReference type="Google" id="ProtNLM"/>
    </source>
</evidence>
<organism evidence="2 3">
    <name type="scientific">Mucisphaera calidilacus</name>
    <dbReference type="NCBI Taxonomy" id="2527982"/>
    <lineage>
        <taxon>Bacteria</taxon>
        <taxon>Pseudomonadati</taxon>
        <taxon>Planctomycetota</taxon>
        <taxon>Phycisphaerae</taxon>
        <taxon>Phycisphaerales</taxon>
        <taxon>Phycisphaeraceae</taxon>
        <taxon>Mucisphaera</taxon>
    </lineage>
</organism>
<dbReference type="KEGG" id="mcad:Pan265_26350"/>
<gene>
    <name evidence="2" type="ORF">Pan265_26350</name>
</gene>
<sequence precursor="true">MPPNSRYTKLIAAAVTAAATNASYAAITFEVIDPINQIVRVGIGDQPVSPSLPITYDFGDGNTFTTHETSVLYNYASPSTSLYLVSVANLDNELIFPIQHLRHVPAAMILPEFEPFSEAAVSWLNGTATGRWIEGSEFVGTGRVSPNLVGSQNEDPADYLATGIELCALDASVRGPCSIQYLDDAGRYSSIFASAYENLVTQDIITPDNTTGFPLLPGDANYDDSVDSLDLSVLASHFNLPPKLLVNGELEAPILGFPQGDFNGDQTVDLLDLSILANHFGSHQIPTPATLPLITLGLITLPRR</sequence>
<dbReference type="AlphaFoldDB" id="A0A518C0M4"/>